<feature type="domain" description="FAD dependent oxidoreductase" evidence="2">
    <location>
        <begin position="5"/>
        <end position="367"/>
    </location>
</feature>
<accession>A0ABT7BRY9</accession>
<dbReference type="PANTHER" id="PTHR13847:SF287">
    <property type="entry name" value="FAD-DEPENDENT OXIDOREDUCTASE DOMAIN-CONTAINING PROTEIN 1"/>
    <property type="match status" value="1"/>
</dbReference>
<evidence type="ECO:0000259" key="2">
    <source>
        <dbReference type="Pfam" id="PF01266"/>
    </source>
</evidence>
<dbReference type="InterPro" id="IPR036188">
    <property type="entry name" value="FAD/NAD-bd_sf"/>
</dbReference>
<dbReference type="Proteomes" id="UP001232992">
    <property type="component" value="Unassembled WGS sequence"/>
</dbReference>
<dbReference type="Gene3D" id="3.50.50.60">
    <property type="entry name" value="FAD/NAD(P)-binding domain"/>
    <property type="match status" value="1"/>
</dbReference>
<dbReference type="Pfam" id="PF01266">
    <property type="entry name" value="DAO"/>
    <property type="match status" value="1"/>
</dbReference>
<dbReference type="RefSeq" id="WP_283756594.1">
    <property type="nucleotide sequence ID" value="NZ_JAQOSQ010000001.1"/>
</dbReference>
<dbReference type="SUPFAM" id="SSF51905">
    <property type="entry name" value="FAD/NAD(P)-binding domain"/>
    <property type="match status" value="1"/>
</dbReference>
<dbReference type="Gene3D" id="3.30.9.10">
    <property type="entry name" value="D-Amino Acid Oxidase, subunit A, domain 2"/>
    <property type="match status" value="1"/>
</dbReference>
<comment type="caution">
    <text evidence="3">The sequence shown here is derived from an EMBL/GenBank/DDBJ whole genome shotgun (WGS) entry which is preliminary data.</text>
</comment>
<evidence type="ECO:0000256" key="1">
    <source>
        <dbReference type="ARBA" id="ARBA00023002"/>
    </source>
</evidence>
<evidence type="ECO:0000313" key="3">
    <source>
        <dbReference type="EMBL" id="MDJ1181945.1"/>
    </source>
</evidence>
<proteinExistence type="predicted"/>
<protein>
    <submittedName>
        <fullName evidence="3">FAD-binding oxidoreductase</fullName>
    </submittedName>
</protein>
<keyword evidence="4" id="KW-1185">Reference proteome</keyword>
<keyword evidence="1" id="KW-0560">Oxidoreductase</keyword>
<gene>
    <name evidence="3" type="ORF">PMH09_01940</name>
</gene>
<sequence length="391" mass="43008">MNAYDWIVIGAGITGSAIAYELSKLGCRVLLLDPMVNSDRATRYSYGMICWYGASGAIGQLLLEGKARHEVLSEELGMDTQFQRRQMLFTLDCHNDLNLEATIARYQHLDEGFELLEPEEARKVEPLLNPRAIAGALSIEQGHVNPVALNQAYQQGIERHGGKIVPGRVEQLQGNGKGCAIATSEETYYAEQAIVCAGGWTRQLLSNAGIKIPVYFTHAELIEIPDCPFRLSTIVTSVNSDRTHLEEQASRAENETLWNQPGRELAPSIIDADAVQFRGGRLLFGQISRALSDPNARVNAQQSQQAMRERIEGMLPSLGQCRGNWHSCLVAFSHKRLAVLGPVPGMERVHLFSGFTTPMILAPAIAPRFARQLTGTPDSLLAELGLFLVQC</sequence>
<organism evidence="3 4">
    <name type="scientific">Roseofilum casamattae BLCC-M143</name>
    <dbReference type="NCBI Taxonomy" id="3022442"/>
    <lineage>
        <taxon>Bacteria</taxon>
        <taxon>Bacillati</taxon>
        <taxon>Cyanobacteriota</taxon>
        <taxon>Cyanophyceae</taxon>
        <taxon>Desertifilales</taxon>
        <taxon>Desertifilaceae</taxon>
        <taxon>Roseofilum</taxon>
        <taxon>Roseofilum casamattae</taxon>
    </lineage>
</organism>
<reference evidence="3 4" key="1">
    <citation type="submission" date="2023-01" db="EMBL/GenBank/DDBJ databases">
        <title>Novel diversity within Roseofilum (Cyanobacteria; Desertifilaceae) from marine benthic mats with descriptions of four novel species.</title>
        <authorList>
            <person name="Wang Y."/>
            <person name="Berthold D.E."/>
            <person name="Hu J."/>
            <person name="Lefler F.W."/>
            <person name="Laughinghouse H.D. IV."/>
        </authorList>
    </citation>
    <scope>NUCLEOTIDE SEQUENCE [LARGE SCALE GENOMIC DNA]</scope>
    <source>
        <strain evidence="3 4">BLCC-M143</strain>
    </source>
</reference>
<dbReference type="EMBL" id="JAQOSQ010000001">
    <property type="protein sequence ID" value="MDJ1181945.1"/>
    <property type="molecule type" value="Genomic_DNA"/>
</dbReference>
<dbReference type="PANTHER" id="PTHR13847">
    <property type="entry name" value="SARCOSINE DEHYDROGENASE-RELATED"/>
    <property type="match status" value="1"/>
</dbReference>
<evidence type="ECO:0000313" key="4">
    <source>
        <dbReference type="Proteomes" id="UP001232992"/>
    </source>
</evidence>
<dbReference type="InterPro" id="IPR006076">
    <property type="entry name" value="FAD-dep_OxRdtase"/>
</dbReference>
<name>A0ABT7BRY9_9CYAN</name>